<dbReference type="AlphaFoldDB" id="J3LMT9"/>
<dbReference type="Gramene" id="OB03G23650.1">
    <property type="protein sequence ID" value="OB03G23650.1"/>
    <property type="gene ID" value="OB03G23650"/>
</dbReference>
<keyword evidence="2" id="KW-1185">Reference proteome</keyword>
<reference evidence="1" key="2">
    <citation type="submission" date="2013-04" db="UniProtKB">
        <authorList>
            <consortium name="EnsemblPlants"/>
        </authorList>
    </citation>
    <scope>IDENTIFICATION</scope>
</reference>
<dbReference type="EnsemblPlants" id="OB03G23650.1">
    <property type="protein sequence ID" value="OB03G23650.1"/>
    <property type="gene ID" value="OB03G23650"/>
</dbReference>
<sequence>MSIVAFLTLTASPTSLICFSMLRSDYIAASRLVLLPSCVNPTSNTVFPIDISKMCMLGCVNKAKIHRCQ</sequence>
<dbReference type="Proteomes" id="UP000006038">
    <property type="component" value="Chromosome 3"/>
</dbReference>
<protein>
    <submittedName>
        <fullName evidence="1">Uncharacterized protein</fullName>
    </submittedName>
</protein>
<dbReference type="HOGENOM" id="CLU_2779898_0_0_1"/>
<accession>J3LMT9</accession>
<organism evidence="1">
    <name type="scientific">Oryza brachyantha</name>
    <name type="common">malo sina</name>
    <dbReference type="NCBI Taxonomy" id="4533"/>
    <lineage>
        <taxon>Eukaryota</taxon>
        <taxon>Viridiplantae</taxon>
        <taxon>Streptophyta</taxon>
        <taxon>Embryophyta</taxon>
        <taxon>Tracheophyta</taxon>
        <taxon>Spermatophyta</taxon>
        <taxon>Magnoliopsida</taxon>
        <taxon>Liliopsida</taxon>
        <taxon>Poales</taxon>
        <taxon>Poaceae</taxon>
        <taxon>BOP clade</taxon>
        <taxon>Oryzoideae</taxon>
        <taxon>Oryzeae</taxon>
        <taxon>Oryzinae</taxon>
        <taxon>Oryza</taxon>
    </lineage>
</organism>
<name>J3LMT9_ORYBR</name>
<evidence type="ECO:0000313" key="1">
    <source>
        <dbReference type="EnsemblPlants" id="OB03G23650.1"/>
    </source>
</evidence>
<reference evidence="1" key="1">
    <citation type="journal article" date="2013" name="Nat. Commun.">
        <title>Whole-genome sequencing of Oryza brachyantha reveals mechanisms underlying Oryza genome evolution.</title>
        <authorList>
            <person name="Chen J."/>
            <person name="Huang Q."/>
            <person name="Gao D."/>
            <person name="Wang J."/>
            <person name="Lang Y."/>
            <person name="Liu T."/>
            <person name="Li B."/>
            <person name="Bai Z."/>
            <person name="Luis Goicoechea J."/>
            <person name="Liang C."/>
            <person name="Chen C."/>
            <person name="Zhang W."/>
            <person name="Sun S."/>
            <person name="Liao Y."/>
            <person name="Zhang X."/>
            <person name="Yang L."/>
            <person name="Song C."/>
            <person name="Wang M."/>
            <person name="Shi J."/>
            <person name="Liu G."/>
            <person name="Liu J."/>
            <person name="Zhou H."/>
            <person name="Zhou W."/>
            <person name="Yu Q."/>
            <person name="An N."/>
            <person name="Chen Y."/>
            <person name="Cai Q."/>
            <person name="Wang B."/>
            <person name="Liu B."/>
            <person name="Min J."/>
            <person name="Huang Y."/>
            <person name="Wu H."/>
            <person name="Li Z."/>
            <person name="Zhang Y."/>
            <person name="Yin Y."/>
            <person name="Song W."/>
            <person name="Jiang J."/>
            <person name="Jackson S.A."/>
            <person name="Wing R.A."/>
            <person name="Wang J."/>
            <person name="Chen M."/>
        </authorList>
    </citation>
    <scope>NUCLEOTIDE SEQUENCE [LARGE SCALE GENOMIC DNA]</scope>
    <source>
        <strain evidence="1">cv. IRGC 101232</strain>
    </source>
</reference>
<evidence type="ECO:0000313" key="2">
    <source>
        <dbReference type="Proteomes" id="UP000006038"/>
    </source>
</evidence>
<proteinExistence type="predicted"/>